<organism evidence="8 9">
    <name type="scientific">Microbulbifer thermotolerans</name>
    <dbReference type="NCBI Taxonomy" id="252514"/>
    <lineage>
        <taxon>Bacteria</taxon>
        <taxon>Pseudomonadati</taxon>
        <taxon>Pseudomonadota</taxon>
        <taxon>Gammaproteobacteria</taxon>
        <taxon>Cellvibrionales</taxon>
        <taxon>Microbulbiferaceae</taxon>
        <taxon>Microbulbifer</taxon>
    </lineage>
</organism>
<dbReference type="GO" id="GO:0005886">
    <property type="term" value="C:plasma membrane"/>
    <property type="evidence" value="ECO:0007669"/>
    <property type="project" value="UniProtKB-SubCell"/>
</dbReference>
<feature type="transmembrane region" description="Helical" evidence="7">
    <location>
        <begin position="95"/>
        <end position="121"/>
    </location>
</feature>
<evidence type="ECO:0000256" key="2">
    <source>
        <dbReference type="ARBA" id="ARBA00022475"/>
    </source>
</evidence>
<accession>A0A143HPA0</accession>
<dbReference type="RefSeq" id="WP_067155845.1">
    <property type="nucleotide sequence ID" value="NZ_CP130317.1"/>
</dbReference>
<evidence type="ECO:0000256" key="3">
    <source>
        <dbReference type="ARBA" id="ARBA00022519"/>
    </source>
</evidence>
<dbReference type="PANTHER" id="PTHR30462">
    <property type="entry name" value="INTERMEMBRANE TRANSPORT PROTEIN PQIB-RELATED"/>
    <property type="match status" value="1"/>
</dbReference>
<keyword evidence="3" id="KW-0997">Cell inner membrane</keyword>
<dbReference type="AlphaFoldDB" id="A0A143HPA0"/>
<evidence type="ECO:0000256" key="5">
    <source>
        <dbReference type="ARBA" id="ARBA00022989"/>
    </source>
</evidence>
<dbReference type="Pfam" id="PF04403">
    <property type="entry name" value="PqiA"/>
    <property type="match status" value="1"/>
</dbReference>
<sequence>MRLPQKALSHGLTSCLSCHQLVRLPASGSCTCPRCGGRVHGRIEGSLMLTWALAITGALLLLPANILPVMTVIYLGSGEPSTIISGVMQLYNAGLWGIALVVFVASIAVPAMKLMGLFLLLIQVQLRLPLLPLQSMRLYRVVSGIGRWSLLDLFMISILVALVDMGVIAQVVAGPGSTAFATVVVVTMLAARSFDPRLIWDVYDQRCFDNENPGAGNE</sequence>
<keyword evidence="5 7" id="KW-1133">Transmembrane helix</keyword>
<dbReference type="STRING" id="252514.A3224_13890"/>
<dbReference type="KEGG" id="mthd:A3224_13890"/>
<gene>
    <name evidence="8" type="ORF">A3224_13890</name>
</gene>
<evidence type="ECO:0000256" key="7">
    <source>
        <dbReference type="SAM" id="Phobius"/>
    </source>
</evidence>
<comment type="subcellular location">
    <subcellularLocation>
        <location evidence="1">Cell inner membrane</location>
    </subcellularLocation>
</comment>
<evidence type="ECO:0000256" key="6">
    <source>
        <dbReference type="ARBA" id="ARBA00023136"/>
    </source>
</evidence>
<feature type="transmembrane region" description="Helical" evidence="7">
    <location>
        <begin position="48"/>
        <end position="75"/>
    </location>
</feature>
<dbReference type="InterPro" id="IPR051800">
    <property type="entry name" value="PqiA-PqiB_transport"/>
</dbReference>
<dbReference type="InterPro" id="IPR007498">
    <property type="entry name" value="PqiA-like"/>
</dbReference>
<dbReference type="Proteomes" id="UP000076077">
    <property type="component" value="Chromosome"/>
</dbReference>
<feature type="transmembrane region" description="Helical" evidence="7">
    <location>
        <begin position="168"/>
        <end position="191"/>
    </location>
</feature>
<keyword evidence="9" id="KW-1185">Reference proteome</keyword>
<proteinExistence type="predicted"/>
<dbReference type="PANTHER" id="PTHR30462:SF3">
    <property type="entry name" value="INTERMEMBRANE TRANSPORT PROTEIN PQIA"/>
    <property type="match status" value="1"/>
</dbReference>
<keyword evidence="2" id="KW-1003">Cell membrane</keyword>
<evidence type="ECO:0000313" key="8">
    <source>
        <dbReference type="EMBL" id="AMX03518.1"/>
    </source>
</evidence>
<evidence type="ECO:0000256" key="1">
    <source>
        <dbReference type="ARBA" id="ARBA00004533"/>
    </source>
</evidence>
<name>A0A143HPA0_MICTH</name>
<feature type="transmembrane region" description="Helical" evidence="7">
    <location>
        <begin position="141"/>
        <end position="162"/>
    </location>
</feature>
<keyword evidence="6 7" id="KW-0472">Membrane</keyword>
<protein>
    <submittedName>
        <fullName evidence="8">Paraquat-inducible protein A</fullName>
    </submittedName>
</protein>
<reference evidence="9" key="1">
    <citation type="submission" date="2016-03" db="EMBL/GenBank/DDBJ databases">
        <authorList>
            <person name="Lee Y.-S."/>
            <person name="Choi Y.-L."/>
        </authorList>
    </citation>
    <scope>NUCLEOTIDE SEQUENCE [LARGE SCALE GENOMIC DNA]</scope>
    <source>
        <strain evidence="9">DAU221</strain>
    </source>
</reference>
<evidence type="ECO:0000256" key="4">
    <source>
        <dbReference type="ARBA" id="ARBA00022692"/>
    </source>
</evidence>
<dbReference type="EMBL" id="CP014864">
    <property type="protein sequence ID" value="AMX03518.1"/>
    <property type="molecule type" value="Genomic_DNA"/>
</dbReference>
<keyword evidence="4 7" id="KW-0812">Transmembrane</keyword>
<evidence type="ECO:0000313" key="9">
    <source>
        <dbReference type="Proteomes" id="UP000076077"/>
    </source>
</evidence>